<proteinExistence type="inferred from homology"/>
<evidence type="ECO:0000313" key="8">
    <source>
        <dbReference type="EMBL" id="RYB94292.1"/>
    </source>
</evidence>
<dbReference type="AlphaFoldDB" id="A0A4V1RL24"/>
<dbReference type="OrthoDB" id="4937919at2"/>
<feature type="transmembrane region" description="Helical" evidence="6">
    <location>
        <begin position="42"/>
        <end position="64"/>
    </location>
</feature>
<feature type="domain" description="EamA" evidence="7">
    <location>
        <begin position="13"/>
        <end position="146"/>
    </location>
</feature>
<feature type="transmembrane region" description="Helical" evidence="6">
    <location>
        <begin position="157"/>
        <end position="177"/>
    </location>
</feature>
<gene>
    <name evidence="8" type="ORF">EUA93_08010</name>
</gene>
<feature type="transmembrane region" description="Helical" evidence="6">
    <location>
        <begin position="189"/>
        <end position="210"/>
    </location>
</feature>
<keyword evidence="9" id="KW-1185">Reference proteome</keyword>
<keyword evidence="4 6" id="KW-1133">Transmembrane helix</keyword>
<dbReference type="InterPro" id="IPR037185">
    <property type="entry name" value="EmrE-like"/>
</dbReference>
<dbReference type="GO" id="GO:0016020">
    <property type="term" value="C:membrane"/>
    <property type="evidence" value="ECO:0007669"/>
    <property type="project" value="UniProtKB-SubCell"/>
</dbReference>
<evidence type="ECO:0000256" key="1">
    <source>
        <dbReference type="ARBA" id="ARBA00004141"/>
    </source>
</evidence>
<dbReference type="RefSeq" id="WP_129399645.1">
    <property type="nucleotide sequence ID" value="NZ_SDWT01000001.1"/>
</dbReference>
<feature type="domain" description="EamA" evidence="7">
    <location>
        <begin position="160"/>
        <end position="293"/>
    </location>
</feature>
<keyword evidence="5 6" id="KW-0472">Membrane</keyword>
<evidence type="ECO:0000256" key="3">
    <source>
        <dbReference type="ARBA" id="ARBA00022692"/>
    </source>
</evidence>
<evidence type="ECO:0000256" key="4">
    <source>
        <dbReference type="ARBA" id="ARBA00022989"/>
    </source>
</evidence>
<name>A0A4V1RL24_9ACTN</name>
<protein>
    <submittedName>
        <fullName evidence="8">DMT family transporter</fullName>
    </submittedName>
</protein>
<organism evidence="8 9">
    <name type="scientific">Nocardioides oleivorans</name>
    <dbReference type="NCBI Taxonomy" id="273676"/>
    <lineage>
        <taxon>Bacteria</taxon>
        <taxon>Bacillati</taxon>
        <taxon>Actinomycetota</taxon>
        <taxon>Actinomycetes</taxon>
        <taxon>Propionibacteriales</taxon>
        <taxon>Nocardioidaceae</taxon>
        <taxon>Nocardioides</taxon>
    </lineage>
</organism>
<keyword evidence="3 6" id="KW-0812">Transmembrane</keyword>
<dbReference type="Gene3D" id="1.10.3730.20">
    <property type="match status" value="1"/>
</dbReference>
<feature type="transmembrane region" description="Helical" evidence="6">
    <location>
        <begin position="76"/>
        <end position="94"/>
    </location>
</feature>
<reference evidence="8 9" key="1">
    <citation type="submission" date="2019-01" db="EMBL/GenBank/DDBJ databases">
        <title>Novel species of Nocardioides.</title>
        <authorList>
            <person name="Liu Q."/>
            <person name="Xin Y.-H."/>
        </authorList>
    </citation>
    <scope>NUCLEOTIDE SEQUENCE [LARGE SCALE GENOMIC DNA]</scope>
    <source>
        <strain evidence="8 9">CGMCC 4.6882</strain>
    </source>
</reference>
<dbReference type="InterPro" id="IPR000620">
    <property type="entry name" value="EamA_dom"/>
</dbReference>
<comment type="similarity">
    <text evidence="2">Belongs to the EamA transporter family.</text>
</comment>
<evidence type="ECO:0000313" key="9">
    <source>
        <dbReference type="Proteomes" id="UP000294071"/>
    </source>
</evidence>
<comment type="caution">
    <text evidence="8">The sequence shown here is derived from an EMBL/GenBank/DDBJ whole genome shotgun (WGS) entry which is preliminary data.</text>
</comment>
<dbReference type="InterPro" id="IPR050638">
    <property type="entry name" value="AA-Vitamin_Transporters"/>
</dbReference>
<dbReference type="PANTHER" id="PTHR32322">
    <property type="entry name" value="INNER MEMBRANE TRANSPORTER"/>
    <property type="match status" value="1"/>
</dbReference>
<evidence type="ECO:0000256" key="6">
    <source>
        <dbReference type="SAM" id="Phobius"/>
    </source>
</evidence>
<dbReference type="EMBL" id="SDWT01000001">
    <property type="protein sequence ID" value="RYB94292.1"/>
    <property type="molecule type" value="Genomic_DNA"/>
</dbReference>
<dbReference type="PANTHER" id="PTHR32322:SF2">
    <property type="entry name" value="EAMA DOMAIN-CONTAINING PROTEIN"/>
    <property type="match status" value="1"/>
</dbReference>
<feature type="transmembrane region" description="Helical" evidence="6">
    <location>
        <begin position="252"/>
        <end position="271"/>
    </location>
</feature>
<dbReference type="Pfam" id="PF00892">
    <property type="entry name" value="EamA"/>
    <property type="match status" value="2"/>
</dbReference>
<feature type="transmembrane region" description="Helical" evidence="6">
    <location>
        <begin position="132"/>
        <end position="151"/>
    </location>
</feature>
<dbReference type="SUPFAM" id="SSF103481">
    <property type="entry name" value="Multidrug resistance efflux transporter EmrE"/>
    <property type="match status" value="2"/>
</dbReference>
<evidence type="ECO:0000256" key="5">
    <source>
        <dbReference type="ARBA" id="ARBA00023136"/>
    </source>
</evidence>
<sequence length="310" mass="30826">MSQTTHLRGLAEVAAASVLWGTGGLAVQLIREHDALSPVTISAWRMAIAAAVLLVALVALRRVGELVELARARPRQLLVVGAGTAAYQGFYFVSVTQVGVAVSTVVSLGLAPVLLTVAEAVRDRRAPAPGRLGVLAAALAGLLMVSVAGHASSTGPAPVAGVLLAIASGTTYALTTAAGGSISKESSPLVLTSGMTLVGTAVLLPCTALVEGPHATTDPAALAWLAYLGALTMALAYVLLYSGLRVVAPSTAVTASLVEPVTAAVVAAIVLQESLGPVAVVGILLVLGAVAGLGRPSAAAVPVLPDPELD</sequence>
<feature type="transmembrane region" description="Helical" evidence="6">
    <location>
        <begin position="9"/>
        <end position="30"/>
    </location>
</feature>
<accession>A0A4V1RL24</accession>
<evidence type="ECO:0000259" key="7">
    <source>
        <dbReference type="Pfam" id="PF00892"/>
    </source>
</evidence>
<comment type="subcellular location">
    <subcellularLocation>
        <location evidence="1">Membrane</location>
        <topology evidence="1">Multi-pass membrane protein</topology>
    </subcellularLocation>
</comment>
<evidence type="ECO:0000256" key="2">
    <source>
        <dbReference type="ARBA" id="ARBA00007362"/>
    </source>
</evidence>
<feature type="transmembrane region" description="Helical" evidence="6">
    <location>
        <begin position="222"/>
        <end position="240"/>
    </location>
</feature>
<feature type="transmembrane region" description="Helical" evidence="6">
    <location>
        <begin position="100"/>
        <end position="120"/>
    </location>
</feature>
<dbReference type="Proteomes" id="UP000294071">
    <property type="component" value="Unassembled WGS sequence"/>
</dbReference>
<feature type="transmembrane region" description="Helical" evidence="6">
    <location>
        <begin position="277"/>
        <end position="294"/>
    </location>
</feature>